<name>A0A0D0DV99_9AGAM</name>
<keyword evidence="2" id="KW-1185">Reference proteome</keyword>
<dbReference type="InParanoid" id="A0A0D0DV99"/>
<proteinExistence type="predicted"/>
<dbReference type="Proteomes" id="UP000054538">
    <property type="component" value="Unassembled WGS sequence"/>
</dbReference>
<sequence>MTGTRGPERVCRGLTAGYHHILMSLSYICVRENTRQELGGEDGGRSCVTTDVDEFKFTGQYASLTTIPRNGNMPPTASPQWVGVFQTVRRDSSRRCRVAMMPASEYTLESHTIRRTGHESR</sequence>
<reference evidence="1 2" key="1">
    <citation type="submission" date="2014-04" db="EMBL/GenBank/DDBJ databases">
        <authorList>
            <consortium name="DOE Joint Genome Institute"/>
            <person name="Kuo A."/>
            <person name="Kohler A."/>
            <person name="Jargeat P."/>
            <person name="Nagy L.G."/>
            <person name="Floudas D."/>
            <person name="Copeland A."/>
            <person name="Barry K.W."/>
            <person name="Cichocki N."/>
            <person name="Veneault-Fourrey C."/>
            <person name="LaButti K."/>
            <person name="Lindquist E.A."/>
            <person name="Lipzen A."/>
            <person name="Lundell T."/>
            <person name="Morin E."/>
            <person name="Murat C."/>
            <person name="Sun H."/>
            <person name="Tunlid A."/>
            <person name="Henrissat B."/>
            <person name="Grigoriev I.V."/>
            <person name="Hibbett D.S."/>
            <person name="Martin F."/>
            <person name="Nordberg H.P."/>
            <person name="Cantor M.N."/>
            <person name="Hua S.X."/>
        </authorList>
    </citation>
    <scope>NUCLEOTIDE SEQUENCE [LARGE SCALE GENOMIC DNA]</scope>
    <source>
        <strain evidence="1 2">Ve08.2h10</strain>
    </source>
</reference>
<evidence type="ECO:0000313" key="1">
    <source>
        <dbReference type="EMBL" id="KIK98618.1"/>
    </source>
</evidence>
<reference evidence="2" key="2">
    <citation type="submission" date="2015-01" db="EMBL/GenBank/DDBJ databases">
        <title>Evolutionary Origins and Diversification of the Mycorrhizal Mutualists.</title>
        <authorList>
            <consortium name="DOE Joint Genome Institute"/>
            <consortium name="Mycorrhizal Genomics Consortium"/>
            <person name="Kohler A."/>
            <person name="Kuo A."/>
            <person name="Nagy L.G."/>
            <person name="Floudas D."/>
            <person name="Copeland A."/>
            <person name="Barry K.W."/>
            <person name="Cichocki N."/>
            <person name="Veneault-Fourrey C."/>
            <person name="LaButti K."/>
            <person name="Lindquist E.A."/>
            <person name="Lipzen A."/>
            <person name="Lundell T."/>
            <person name="Morin E."/>
            <person name="Murat C."/>
            <person name="Riley R."/>
            <person name="Ohm R."/>
            <person name="Sun H."/>
            <person name="Tunlid A."/>
            <person name="Henrissat B."/>
            <person name="Grigoriev I.V."/>
            <person name="Hibbett D.S."/>
            <person name="Martin F."/>
        </authorList>
    </citation>
    <scope>NUCLEOTIDE SEQUENCE [LARGE SCALE GENOMIC DNA]</scope>
    <source>
        <strain evidence="2">Ve08.2h10</strain>
    </source>
</reference>
<dbReference type="EMBL" id="KN824886">
    <property type="protein sequence ID" value="KIK98618.1"/>
    <property type="molecule type" value="Genomic_DNA"/>
</dbReference>
<organism evidence="1 2">
    <name type="scientific">Paxillus rubicundulus Ve08.2h10</name>
    <dbReference type="NCBI Taxonomy" id="930991"/>
    <lineage>
        <taxon>Eukaryota</taxon>
        <taxon>Fungi</taxon>
        <taxon>Dikarya</taxon>
        <taxon>Basidiomycota</taxon>
        <taxon>Agaricomycotina</taxon>
        <taxon>Agaricomycetes</taxon>
        <taxon>Agaricomycetidae</taxon>
        <taxon>Boletales</taxon>
        <taxon>Paxilineae</taxon>
        <taxon>Paxillaceae</taxon>
        <taxon>Paxillus</taxon>
    </lineage>
</organism>
<evidence type="ECO:0000313" key="2">
    <source>
        <dbReference type="Proteomes" id="UP000054538"/>
    </source>
</evidence>
<dbReference type="HOGENOM" id="CLU_2038814_0_0_1"/>
<accession>A0A0D0DV99</accession>
<protein>
    <submittedName>
        <fullName evidence="1">Uncharacterized protein</fullName>
    </submittedName>
</protein>
<dbReference type="AlphaFoldDB" id="A0A0D0DV99"/>
<gene>
    <name evidence="1" type="ORF">PAXRUDRAFT_660368</name>
</gene>